<dbReference type="AlphaFoldDB" id="A0A9N7MM48"/>
<organism evidence="1 2">
    <name type="scientific">Striga hermonthica</name>
    <name type="common">Purple witchweed</name>
    <name type="synonym">Buchnera hermonthica</name>
    <dbReference type="NCBI Taxonomy" id="68872"/>
    <lineage>
        <taxon>Eukaryota</taxon>
        <taxon>Viridiplantae</taxon>
        <taxon>Streptophyta</taxon>
        <taxon>Embryophyta</taxon>
        <taxon>Tracheophyta</taxon>
        <taxon>Spermatophyta</taxon>
        <taxon>Magnoliopsida</taxon>
        <taxon>eudicotyledons</taxon>
        <taxon>Gunneridae</taxon>
        <taxon>Pentapetalae</taxon>
        <taxon>asterids</taxon>
        <taxon>lamiids</taxon>
        <taxon>Lamiales</taxon>
        <taxon>Orobanchaceae</taxon>
        <taxon>Buchnereae</taxon>
        <taxon>Striga</taxon>
    </lineage>
</organism>
<dbReference type="EMBL" id="CACSLK010012206">
    <property type="protein sequence ID" value="CAA0813903.1"/>
    <property type="molecule type" value="Genomic_DNA"/>
</dbReference>
<feature type="non-terminal residue" evidence="1">
    <location>
        <position position="1"/>
    </location>
</feature>
<proteinExistence type="predicted"/>
<gene>
    <name evidence="1" type="ORF">SHERM_14244</name>
</gene>
<dbReference type="InterPro" id="IPR043502">
    <property type="entry name" value="DNA/RNA_pol_sf"/>
</dbReference>
<comment type="caution">
    <text evidence="1">The sequence shown here is derived from an EMBL/GenBank/DDBJ whole genome shotgun (WGS) entry which is preliminary data.</text>
</comment>
<protein>
    <submittedName>
        <fullName evidence="1">Uncharacterized mitochondrial protein AtMg00850</fullName>
    </submittedName>
</protein>
<dbReference type="Gene3D" id="3.10.10.10">
    <property type="entry name" value="HIV Type 1 Reverse Transcriptase, subunit A, domain 1"/>
    <property type="match status" value="1"/>
</dbReference>
<dbReference type="OrthoDB" id="1743130at2759"/>
<name>A0A9N7MM48_STRHE</name>
<dbReference type="PANTHER" id="PTHR15503:SF22">
    <property type="entry name" value="TRANSPOSON TY3-I GAG POLYPROTEIN"/>
    <property type="match status" value="1"/>
</dbReference>
<evidence type="ECO:0000313" key="2">
    <source>
        <dbReference type="Proteomes" id="UP001153555"/>
    </source>
</evidence>
<dbReference type="SUPFAM" id="SSF56672">
    <property type="entry name" value="DNA/RNA polymerases"/>
    <property type="match status" value="1"/>
</dbReference>
<keyword evidence="2" id="KW-1185">Reference proteome</keyword>
<dbReference type="PANTHER" id="PTHR15503">
    <property type="entry name" value="LDOC1 RELATED"/>
    <property type="match status" value="1"/>
</dbReference>
<dbReference type="Proteomes" id="UP001153555">
    <property type="component" value="Unassembled WGS sequence"/>
</dbReference>
<reference evidence="1" key="1">
    <citation type="submission" date="2019-12" db="EMBL/GenBank/DDBJ databases">
        <authorList>
            <person name="Scholes J."/>
        </authorList>
    </citation>
    <scope>NUCLEOTIDE SEQUENCE</scope>
</reference>
<feature type="non-terminal residue" evidence="1">
    <location>
        <position position="124"/>
    </location>
</feature>
<sequence length="124" mass="14179">WQSGGQIFAVVVESKEPHTEEAGQQQGDLRELLEELEGVLGEPKGLPPHRESDHRIALINEQHAVHVHPYRYAHFQKTEIERQVAEMLESGLIQHSKSLFSSPVLLAKKKDGTWRFCTEYRALN</sequence>
<dbReference type="InterPro" id="IPR032567">
    <property type="entry name" value="RTL1-rel"/>
</dbReference>
<accession>A0A9N7MM48</accession>
<evidence type="ECO:0000313" key="1">
    <source>
        <dbReference type="EMBL" id="CAA0813903.1"/>
    </source>
</evidence>